<dbReference type="GO" id="GO:0008271">
    <property type="term" value="F:secondary active sulfate transmembrane transporter activity"/>
    <property type="evidence" value="ECO:0007669"/>
    <property type="project" value="InterPro"/>
</dbReference>
<evidence type="ECO:0000313" key="8">
    <source>
        <dbReference type="Proteomes" id="UP000808337"/>
    </source>
</evidence>
<protein>
    <submittedName>
        <fullName evidence="7">Solute carrier family 26 protein</fullName>
    </submittedName>
</protein>
<dbReference type="GO" id="GO:0016020">
    <property type="term" value="C:membrane"/>
    <property type="evidence" value="ECO:0007669"/>
    <property type="project" value="UniProtKB-SubCell"/>
</dbReference>
<dbReference type="EMBL" id="JADKGY010000001">
    <property type="protein sequence ID" value="MBK9982030.1"/>
    <property type="molecule type" value="Genomic_DNA"/>
</dbReference>
<accession>A0A9D7XNB0</accession>
<dbReference type="PROSITE" id="PS01130">
    <property type="entry name" value="SLC26A"/>
    <property type="match status" value="1"/>
</dbReference>
<dbReference type="InterPro" id="IPR002645">
    <property type="entry name" value="STAS_dom"/>
</dbReference>
<keyword evidence="2 5" id="KW-0812">Transmembrane</keyword>
<dbReference type="Gene3D" id="3.30.750.24">
    <property type="entry name" value="STAS domain"/>
    <property type="match status" value="1"/>
</dbReference>
<feature type="transmembrane region" description="Helical" evidence="5">
    <location>
        <begin position="382"/>
        <end position="410"/>
    </location>
</feature>
<dbReference type="Pfam" id="PF01740">
    <property type="entry name" value="STAS"/>
    <property type="match status" value="1"/>
</dbReference>
<proteinExistence type="predicted"/>
<evidence type="ECO:0000256" key="5">
    <source>
        <dbReference type="SAM" id="Phobius"/>
    </source>
</evidence>
<evidence type="ECO:0000256" key="4">
    <source>
        <dbReference type="ARBA" id="ARBA00023136"/>
    </source>
</evidence>
<keyword evidence="4 5" id="KW-0472">Membrane</keyword>
<evidence type="ECO:0000256" key="2">
    <source>
        <dbReference type="ARBA" id="ARBA00022692"/>
    </source>
</evidence>
<dbReference type="PROSITE" id="PS50801">
    <property type="entry name" value="STAS"/>
    <property type="match status" value="1"/>
</dbReference>
<feature type="transmembrane region" description="Helical" evidence="5">
    <location>
        <begin position="119"/>
        <end position="142"/>
    </location>
</feature>
<feature type="transmembrane region" description="Helical" evidence="5">
    <location>
        <begin position="20"/>
        <end position="39"/>
    </location>
</feature>
<sequence>MAFPVWIKNYQRGDFKPDLIAGLTVGVMLIPQAMAYAMLAGLPPIYGLYASTVPLIIYALFGTSRHLSVGPVAIDPILIVAGISAFALAGSDDYISLTITLALMVGFIQFSLGVLKLGFLVNFLSHPVITGFTSAAAIIIGLSQLKNLLSIDITSNQYLQDIIASLIQQSPNIHWLTFLIGAIVILFLILFKRFFPKFPAALFMLVMSILAVSIFHLEAYGVKIIGEIPGGLPRPGLPFVDLATYKKLLPTAFALALLSFMESTAIARALQAKHKTYKIIPNKELMALGLANMLGSIFKSFPVSGGFSRSTLNEQSGARTNLSSIISACVIILTLLFLTPLFYYLPRVILASIIIVAVSRLINFKEAKNLWHIDWKDFLMMLVTFLGTLFLGIGEGIGIGVALSLAWIVFEASYPHYAELGRIPGTQTFRNVKRYNDVEIASDVLIFRFDAPLFFANIDRFRELLLSSKAHRKEKINTIIIDMESNNTVDSSALVVLSDMWEELKKENIRLMFTEVKGPVRDKFLKSGLTLKIGEENFFMEIDDALNALTNRFDSAP</sequence>
<reference evidence="7 8" key="1">
    <citation type="submission" date="2020-10" db="EMBL/GenBank/DDBJ databases">
        <title>Connecting structure to function with the recovery of over 1000 high-quality activated sludge metagenome-assembled genomes encoding full-length rRNA genes using long-read sequencing.</title>
        <authorList>
            <person name="Singleton C.M."/>
            <person name="Petriglieri F."/>
            <person name="Kristensen J.M."/>
            <person name="Kirkegaard R.H."/>
            <person name="Michaelsen T.Y."/>
            <person name="Andersen M.H."/>
            <person name="Karst S.M."/>
            <person name="Dueholm M.S."/>
            <person name="Nielsen P.H."/>
            <person name="Albertsen M."/>
        </authorList>
    </citation>
    <scope>NUCLEOTIDE SEQUENCE [LARGE SCALE GENOMIC DNA]</scope>
    <source>
        <strain evidence="7">Ribe_18-Q3-R11-54_MAXAC.273</strain>
    </source>
</reference>
<evidence type="ECO:0000256" key="3">
    <source>
        <dbReference type="ARBA" id="ARBA00022989"/>
    </source>
</evidence>
<dbReference type="InterPro" id="IPR036513">
    <property type="entry name" value="STAS_dom_sf"/>
</dbReference>
<feature type="transmembrane region" description="Helical" evidence="5">
    <location>
        <begin position="318"/>
        <end position="338"/>
    </location>
</feature>
<organism evidence="7 8">
    <name type="scientific">Candidatus Opimibacter skivensis</name>
    <dbReference type="NCBI Taxonomy" id="2982028"/>
    <lineage>
        <taxon>Bacteria</taxon>
        <taxon>Pseudomonadati</taxon>
        <taxon>Bacteroidota</taxon>
        <taxon>Saprospiria</taxon>
        <taxon>Saprospirales</taxon>
        <taxon>Saprospiraceae</taxon>
        <taxon>Candidatus Opimibacter</taxon>
    </lineage>
</organism>
<feature type="transmembrane region" description="Helical" evidence="5">
    <location>
        <begin position="344"/>
        <end position="362"/>
    </location>
</feature>
<feature type="transmembrane region" description="Helical" evidence="5">
    <location>
        <begin position="173"/>
        <end position="191"/>
    </location>
</feature>
<dbReference type="AlphaFoldDB" id="A0A9D7XNB0"/>
<dbReference type="NCBIfam" id="TIGR00815">
    <property type="entry name" value="sulP"/>
    <property type="match status" value="1"/>
</dbReference>
<feature type="transmembrane region" description="Helical" evidence="5">
    <location>
        <begin position="198"/>
        <end position="217"/>
    </location>
</feature>
<dbReference type="InterPro" id="IPR018045">
    <property type="entry name" value="S04_transporter_CS"/>
</dbReference>
<dbReference type="SUPFAM" id="SSF52091">
    <property type="entry name" value="SpoIIaa-like"/>
    <property type="match status" value="1"/>
</dbReference>
<evidence type="ECO:0000256" key="1">
    <source>
        <dbReference type="ARBA" id="ARBA00004141"/>
    </source>
</evidence>
<dbReference type="InterPro" id="IPR011547">
    <property type="entry name" value="SLC26A/SulP_dom"/>
</dbReference>
<gene>
    <name evidence="7" type="ORF">IPP15_06310</name>
</gene>
<feature type="transmembrane region" description="Helical" evidence="5">
    <location>
        <begin position="94"/>
        <end position="112"/>
    </location>
</feature>
<comment type="subcellular location">
    <subcellularLocation>
        <location evidence="1">Membrane</location>
        <topology evidence="1">Multi-pass membrane protein</topology>
    </subcellularLocation>
</comment>
<feature type="transmembrane region" description="Helical" evidence="5">
    <location>
        <begin position="68"/>
        <end position="88"/>
    </location>
</feature>
<keyword evidence="3 5" id="KW-1133">Transmembrane helix</keyword>
<dbReference type="InterPro" id="IPR001902">
    <property type="entry name" value="SLC26A/SulP_fam"/>
</dbReference>
<dbReference type="Pfam" id="PF00916">
    <property type="entry name" value="Sulfate_transp"/>
    <property type="match status" value="1"/>
</dbReference>
<feature type="transmembrane region" description="Helical" evidence="5">
    <location>
        <begin position="45"/>
        <end position="61"/>
    </location>
</feature>
<dbReference type="PANTHER" id="PTHR11814">
    <property type="entry name" value="SULFATE TRANSPORTER"/>
    <property type="match status" value="1"/>
</dbReference>
<evidence type="ECO:0000313" key="7">
    <source>
        <dbReference type="EMBL" id="MBK9982030.1"/>
    </source>
</evidence>
<dbReference type="Proteomes" id="UP000808337">
    <property type="component" value="Unassembled WGS sequence"/>
</dbReference>
<feature type="transmembrane region" description="Helical" evidence="5">
    <location>
        <begin position="248"/>
        <end position="270"/>
    </location>
</feature>
<dbReference type="CDD" id="cd07042">
    <property type="entry name" value="STAS_SulP_like_sulfate_transporter"/>
    <property type="match status" value="1"/>
</dbReference>
<comment type="caution">
    <text evidence="7">The sequence shown here is derived from an EMBL/GenBank/DDBJ whole genome shotgun (WGS) entry which is preliminary data.</text>
</comment>
<name>A0A9D7XNB0_9BACT</name>
<feature type="domain" description="STAS" evidence="6">
    <location>
        <begin position="434"/>
        <end position="549"/>
    </location>
</feature>
<evidence type="ECO:0000259" key="6">
    <source>
        <dbReference type="PROSITE" id="PS50801"/>
    </source>
</evidence>